<evidence type="ECO:0000256" key="2">
    <source>
        <dbReference type="ARBA" id="ARBA00007186"/>
    </source>
</evidence>
<keyword evidence="5 9" id="KW-0378">Hydrolase</keyword>
<comment type="catalytic activity">
    <reaction evidence="1">
        <text>Hydrolysis of terminal non-reducing alpha-L-arabinofuranoside residues in alpha-L-arabinosides.</text>
        <dbReference type="EC" id="3.2.1.55"/>
    </reaction>
</comment>
<dbReference type="Gene3D" id="3.20.20.80">
    <property type="entry name" value="Glycosidases"/>
    <property type="match status" value="1"/>
</dbReference>
<dbReference type="EC" id="3.2.1.55" evidence="3"/>
<comment type="similarity">
    <text evidence="2">Belongs to the glycosyl hydrolase 51 family.</text>
</comment>
<dbReference type="EMBL" id="JACHFD010000002">
    <property type="protein sequence ID" value="MBB5350328.1"/>
    <property type="molecule type" value="Genomic_DNA"/>
</dbReference>
<dbReference type="InterPro" id="IPR013780">
    <property type="entry name" value="Glyco_hydro_b"/>
</dbReference>
<keyword evidence="4 7" id="KW-0732">Signal</keyword>
<accession>A0A840V6C4</accession>
<dbReference type="SUPFAM" id="SSF51011">
    <property type="entry name" value="Glycosyl hydrolase domain"/>
    <property type="match status" value="1"/>
</dbReference>
<reference evidence="9 10" key="1">
    <citation type="submission" date="2020-08" db="EMBL/GenBank/DDBJ databases">
        <title>Genomic Encyclopedia of Type Strains, Phase IV (KMG-IV): sequencing the most valuable type-strain genomes for metagenomic binning, comparative biology and taxonomic classification.</title>
        <authorList>
            <person name="Goeker M."/>
        </authorList>
    </citation>
    <scope>NUCLEOTIDE SEQUENCE [LARGE SCALE GENOMIC DNA]</scope>
    <source>
        <strain evidence="9 10">YC6886</strain>
    </source>
</reference>
<dbReference type="GO" id="GO:0046373">
    <property type="term" value="P:L-arabinose metabolic process"/>
    <property type="evidence" value="ECO:0007669"/>
    <property type="project" value="InterPro"/>
</dbReference>
<proteinExistence type="inferred from homology"/>
<dbReference type="Pfam" id="PF06964">
    <property type="entry name" value="Alpha-L-AF_C"/>
    <property type="match status" value="1"/>
</dbReference>
<dbReference type="InterPro" id="IPR017853">
    <property type="entry name" value="GH"/>
</dbReference>
<dbReference type="GO" id="GO:0046556">
    <property type="term" value="F:alpha-L-arabinofuranosidase activity"/>
    <property type="evidence" value="ECO:0007669"/>
    <property type="project" value="UniProtKB-EC"/>
</dbReference>
<keyword evidence="6" id="KW-0325">Glycoprotein</keyword>
<evidence type="ECO:0000256" key="1">
    <source>
        <dbReference type="ARBA" id="ARBA00001462"/>
    </source>
</evidence>
<dbReference type="InterPro" id="IPR010720">
    <property type="entry name" value="Alpha-L-AF_C"/>
</dbReference>
<evidence type="ECO:0000313" key="9">
    <source>
        <dbReference type="EMBL" id="MBB5350328.1"/>
    </source>
</evidence>
<evidence type="ECO:0000256" key="3">
    <source>
        <dbReference type="ARBA" id="ARBA00012670"/>
    </source>
</evidence>
<comment type="caution">
    <text evidence="9">The sequence shown here is derived from an EMBL/GenBank/DDBJ whole genome shotgun (WGS) entry which is preliminary data.</text>
</comment>
<dbReference type="SUPFAM" id="SSF51445">
    <property type="entry name" value="(Trans)glycosidases"/>
    <property type="match status" value="1"/>
</dbReference>
<dbReference type="PANTHER" id="PTHR31776:SF0">
    <property type="entry name" value="ALPHA-L-ARABINOFURANOSIDASE 1"/>
    <property type="match status" value="1"/>
</dbReference>
<evidence type="ECO:0000256" key="5">
    <source>
        <dbReference type="ARBA" id="ARBA00022801"/>
    </source>
</evidence>
<protein>
    <recommendedName>
        <fullName evidence="3">non-reducing end alpha-L-arabinofuranosidase</fullName>
        <ecNumber evidence="3">3.2.1.55</ecNumber>
    </recommendedName>
</protein>
<dbReference type="Gene3D" id="2.60.40.1180">
    <property type="entry name" value="Golgi alpha-mannosidase II"/>
    <property type="match status" value="1"/>
</dbReference>
<gene>
    <name evidence="9" type="ORF">HNR46_000552</name>
</gene>
<keyword evidence="10" id="KW-1185">Reference proteome</keyword>
<feature type="domain" description="Alpha-L-arabinofuranosidase C-terminal" evidence="8">
    <location>
        <begin position="440"/>
        <end position="629"/>
    </location>
</feature>
<keyword evidence="9" id="KW-0326">Glycosidase</keyword>
<feature type="chain" id="PRO_5032629202" description="non-reducing end alpha-L-arabinofuranosidase" evidence="7">
    <location>
        <begin position="19"/>
        <end position="638"/>
    </location>
</feature>
<dbReference type="InterPro" id="IPR051563">
    <property type="entry name" value="Glycosyl_Hydrolase_51"/>
</dbReference>
<evidence type="ECO:0000259" key="8">
    <source>
        <dbReference type="SMART" id="SM00813"/>
    </source>
</evidence>
<dbReference type="PANTHER" id="PTHR31776">
    <property type="entry name" value="ALPHA-L-ARABINOFURANOSIDASE 1"/>
    <property type="match status" value="1"/>
</dbReference>
<name>A0A840V6C4_9BACT</name>
<evidence type="ECO:0000256" key="6">
    <source>
        <dbReference type="ARBA" id="ARBA00023180"/>
    </source>
</evidence>
<feature type="signal peptide" evidence="7">
    <location>
        <begin position="1"/>
        <end position="18"/>
    </location>
</feature>
<dbReference type="SMART" id="SM00813">
    <property type="entry name" value="Alpha-L-AF_C"/>
    <property type="match status" value="1"/>
</dbReference>
<dbReference type="Gene3D" id="2.60.120.260">
    <property type="entry name" value="Galactose-binding domain-like"/>
    <property type="match status" value="1"/>
</dbReference>
<evidence type="ECO:0000256" key="7">
    <source>
        <dbReference type="SAM" id="SignalP"/>
    </source>
</evidence>
<dbReference type="Pfam" id="PF22848">
    <property type="entry name" value="ASD1_dom"/>
    <property type="match status" value="1"/>
</dbReference>
<dbReference type="InterPro" id="IPR055235">
    <property type="entry name" value="ASD1_cat"/>
</dbReference>
<sequence length="638" mass="70974">MKTQSLLLFLASAAMAGAATLLTIDGSKAVAMASPIHYGLMTEEINFCYDGGLYAELVRNRSFRDDPEAAVHWSEWGSAVISLDAAQPFNEAIPASLRVEAKAAGEGVTNEGYWGIPIHPATQYRASLRVKGGKDFHDTLKVSLVSNDGATVYASATTPALGEEWLAIDLVLETAADAPTTADARLQIELAKPGTCWLGFASLFPPTWNDRPNGLRKDLMQMLVDMKPKFLRFPGGNYLEGDTIETRFKWWETLGPVTERPGHPCPWGYRSSDGMGLMEFLLWCEDMGAEPVLGLYAGYSLKGDFVAPGKDLEPFVQEALDEIEYVMGPPTSKWGARRAKDGHPAPFKMRYVEIGNEDWFDKSGSYDGRFAQFYDAIKKKYPKLKCISSVGSEQPKEKWVKSRKPDVLDEHFYRRAEVFREMAKDYYDGFDRKGPEIFVGEWAAHETPFAPWEPASAKEPATPNMTAAIGDAAFMTNMERNSDIVTMQAYAPLFVNLNGRQWRPDLIGYDAVTAYGSPSYYALRMFSTNFGDEILKAELPADAKVFTSVTRRKEDGKVFVKLVNPELEPQTVTLVMKGFRSLDSTVETEVMAAGMDATNRLDQPVAVIPEVGKWEGVKRKSDYEMPAHSIVVLTFQTR</sequence>
<dbReference type="RefSeq" id="WP_184015541.1">
    <property type="nucleotide sequence ID" value="NZ_JACHFD010000002.1"/>
</dbReference>
<organism evidence="9 10">
    <name type="scientific">Haloferula luteola</name>
    <dbReference type="NCBI Taxonomy" id="595692"/>
    <lineage>
        <taxon>Bacteria</taxon>
        <taxon>Pseudomonadati</taxon>
        <taxon>Verrucomicrobiota</taxon>
        <taxon>Verrucomicrobiia</taxon>
        <taxon>Verrucomicrobiales</taxon>
        <taxon>Verrucomicrobiaceae</taxon>
        <taxon>Haloferula</taxon>
    </lineage>
</organism>
<dbReference type="AlphaFoldDB" id="A0A840V6C4"/>
<dbReference type="InterPro" id="IPR008979">
    <property type="entry name" value="Galactose-bd-like_sf"/>
</dbReference>
<dbReference type="SUPFAM" id="SSF49785">
    <property type="entry name" value="Galactose-binding domain-like"/>
    <property type="match status" value="1"/>
</dbReference>
<evidence type="ECO:0000313" key="10">
    <source>
        <dbReference type="Proteomes" id="UP000557717"/>
    </source>
</evidence>
<dbReference type="Proteomes" id="UP000557717">
    <property type="component" value="Unassembled WGS sequence"/>
</dbReference>
<evidence type="ECO:0000256" key="4">
    <source>
        <dbReference type="ARBA" id="ARBA00022729"/>
    </source>
</evidence>